<feature type="binding site" evidence="9">
    <location>
        <begin position="245"/>
        <end position="250"/>
    </location>
    <ligand>
        <name>ATP</name>
        <dbReference type="ChEBI" id="CHEBI:30616"/>
    </ligand>
</feature>
<evidence type="ECO:0000256" key="1">
    <source>
        <dbReference type="ARBA" id="ARBA00022679"/>
    </source>
</evidence>
<proteinExistence type="inferred from homology"/>
<gene>
    <name evidence="11" type="ORF">LPMP_270410</name>
</gene>
<dbReference type="EMBL" id="CP009396">
    <property type="protein sequence ID" value="AIN99422.1"/>
    <property type="molecule type" value="Genomic_DNA"/>
</dbReference>
<feature type="active site" description="Proton acceptor" evidence="9">
    <location>
        <position position="278"/>
    </location>
</feature>
<evidence type="ECO:0000256" key="4">
    <source>
        <dbReference type="ARBA" id="ARBA00022777"/>
    </source>
</evidence>
<evidence type="ECO:0000313" key="11">
    <source>
        <dbReference type="EMBL" id="AIN99422.1"/>
    </source>
</evidence>
<keyword evidence="9" id="KW-0539">Nucleus</keyword>
<feature type="binding site" evidence="9">
    <location>
        <begin position="53"/>
        <end position="57"/>
    </location>
    <ligand>
        <name>substrate</name>
    </ligand>
</feature>
<dbReference type="Pfam" id="PF00294">
    <property type="entry name" value="PfkB"/>
    <property type="match status" value="1"/>
</dbReference>
<keyword evidence="8 9" id="KW-0119">Carbohydrate metabolism</keyword>
<comment type="activity regulation">
    <text evidence="9">Activated by a monovalent cation that binds near, but not in, the active site. The most likely occupant of the site in vivo is potassium. Ion binding induces a conformational change that may alter substrate affinity.</text>
</comment>
<dbReference type="VEuPathDB" id="TriTrypDB:LPMP_270410"/>
<dbReference type="KEGG" id="lpan:LPMP_270410"/>
<organism evidence="11 12">
    <name type="scientific">Leishmania panamensis</name>
    <dbReference type="NCBI Taxonomy" id="5679"/>
    <lineage>
        <taxon>Eukaryota</taxon>
        <taxon>Discoba</taxon>
        <taxon>Euglenozoa</taxon>
        <taxon>Kinetoplastea</taxon>
        <taxon>Metakinetoplastina</taxon>
        <taxon>Trypanosomatida</taxon>
        <taxon>Trypanosomatidae</taxon>
        <taxon>Leishmaniinae</taxon>
        <taxon>Leishmania</taxon>
        <taxon>Leishmania guyanensis species complex</taxon>
    </lineage>
</organism>
<keyword evidence="9" id="KW-0963">Cytoplasm</keyword>
<evidence type="ECO:0000256" key="8">
    <source>
        <dbReference type="ARBA" id="ARBA00023277"/>
    </source>
</evidence>
<feature type="binding site" evidence="9">
    <location>
        <position position="311"/>
    </location>
    <ligand>
        <name>K(+)</name>
        <dbReference type="ChEBI" id="CHEBI:29103"/>
    </ligand>
</feature>
<feature type="binding site" evidence="9">
    <location>
        <position position="302"/>
    </location>
    <ligand>
        <name>ATP</name>
        <dbReference type="ChEBI" id="CHEBI:30616"/>
    </ligand>
</feature>
<keyword evidence="5 9" id="KW-0067">ATP-binding</keyword>
<dbReference type="GeneID" id="22576217"/>
<feature type="binding site" evidence="9">
    <location>
        <position position="160"/>
    </location>
    <ligand>
        <name>substrate</name>
    </ligand>
</feature>
<keyword evidence="4 9" id="KW-0418">Kinase</keyword>
<comment type="subunit">
    <text evidence="9">Homodimer.</text>
</comment>
<dbReference type="RefSeq" id="XP_010700129.1">
    <property type="nucleotide sequence ID" value="XM_010701827.1"/>
</dbReference>
<keyword evidence="2 9" id="KW-0479">Metal-binding</keyword>
<dbReference type="CDD" id="cd01174">
    <property type="entry name" value="ribokinase"/>
    <property type="match status" value="1"/>
</dbReference>
<dbReference type="eggNOG" id="KOG2855">
    <property type="taxonomic scope" value="Eukaryota"/>
</dbReference>
<comment type="catalytic activity">
    <reaction evidence="9">
        <text>D-ribose + ATP = D-ribose 5-phosphate + ADP + H(+)</text>
        <dbReference type="Rhea" id="RHEA:13697"/>
        <dbReference type="ChEBI" id="CHEBI:15378"/>
        <dbReference type="ChEBI" id="CHEBI:30616"/>
        <dbReference type="ChEBI" id="CHEBI:47013"/>
        <dbReference type="ChEBI" id="CHEBI:78346"/>
        <dbReference type="ChEBI" id="CHEBI:456216"/>
        <dbReference type="EC" id="2.7.1.15"/>
    </reaction>
</comment>
<dbReference type="OrthoDB" id="415590at2759"/>
<comment type="caution">
    <text evidence="9">Lacks conserved residue(s) required for the propagation of feature annotation.</text>
</comment>
<dbReference type="Gene3D" id="3.40.1190.20">
    <property type="match status" value="1"/>
</dbReference>
<dbReference type="PANTHER" id="PTHR10584">
    <property type="entry name" value="SUGAR KINASE"/>
    <property type="match status" value="1"/>
</dbReference>
<sequence>MHRAQNVQSHVGTYAPDILVVGSCFLDYFGYVDHMPQVGETMHSESFQKGFGGKGANQAVAAGRLGAKVAIVSMVGTDGDGSDYIKELEKSGVNTAYMLRTGKSSTGLAMILVDIKSSNNEIVICPNATNYFTPELLRAQTNNYENIMHPGLKYLICQNEVPLATTLDTIKEAHRRGVYTVFNTAPAPKPDEVRKIKPFLSYVSLFCPNEVEAALITGVKVTDSASAFRAIKALQQLGVRDVVITLGAAGFALSENGTAPVHVAGKRVKAVDTTGAGDCFVGSMVYFMSRGRNLLEACRRANECAAISVTRRGTQLSYPHPSELPAGVM</sequence>
<dbReference type="InterPro" id="IPR011611">
    <property type="entry name" value="PfkB_dom"/>
</dbReference>
<keyword evidence="3 9" id="KW-0547">Nucleotide-binding</keyword>
<feature type="binding site" evidence="9">
    <location>
        <position position="308"/>
    </location>
    <ligand>
        <name>K(+)</name>
        <dbReference type="ChEBI" id="CHEBI:29103"/>
    </ligand>
</feature>
<keyword evidence="7 9" id="KW-0630">Potassium</keyword>
<keyword evidence="6 9" id="KW-0460">Magnesium</keyword>
<dbReference type="UniPathway" id="UPA00916">
    <property type="reaction ID" value="UER00889"/>
</dbReference>
<dbReference type="GO" id="GO:0019303">
    <property type="term" value="P:D-ribose catabolic process"/>
    <property type="evidence" value="ECO:0007669"/>
    <property type="project" value="UniProtKB-UniRule"/>
</dbReference>
<keyword evidence="12" id="KW-1185">Reference proteome</keyword>
<evidence type="ECO:0000313" key="12">
    <source>
        <dbReference type="Proteomes" id="UP000063063"/>
    </source>
</evidence>
<feature type="binding site" evidence="9">
    <location>
        <begin position="25"/>
        <end position="27"/>
    </location>
    <ligand>
        <name>substrate</name>
    </ligand>
</feature>
<evidence type="ECO:0000259" key="10">
    <source>
        <dbReference type="Pfam" id="PF00294"/>
    </source>
</evidence>
<dbReference type="FunFam" id="3.40.1190.20:FF:000102">
    <property type="entry name" value="Ribokinase"/>
    <property type="match status" value="1"/>
</dbReference>
<dbReference type="AlphaFoldDB" id="A0A088RTD8"/>
<dbReference type="InterPro" id="IPR029056">
    <property type="entry name" value="Ribokinase-like"/>
</dbReference>
<comment type="pathway">
    <text evidence="9">Carbohydrate metabolism; D-ribose degradation; D-ribose 5-phosphate from beta-D-ribopyranose: step 2/2.</text>
</comment>
<evidence type="ECO:0000256" key="9">
    <source>
        <dbReference type="HAMAP-Rule" id="MF_03215"/>
    </source>
</evidence>
<dbReference type="GO" id="GO:0004747">
    <property type="term" value="F:ribokinase activity"/>
    <property type="evidence" value="ECO:0007669"/>
    <property type="project" value="UniProtKB-UniRule"/>
</dbReference>
<keyword evidence="1 9" id="KW-0808">Transferase</keyword>
<dbReference type="SUPFAM" id="SSF53613">
    <property type="entry name" value="Ribokinase-like"/>
    <property type="match status" value="1"/>
</dbReference>
<evidence type="ECO:0000256" key="6">
    <source>
        <dbReference type="ARBA" id="ARBA00022842"/>
    </source>
</evidence>
<dbReference type="GO" id="GO:0005524">
    <property type="term" value="F:ATP binding"/>
    <property type="evidence" value="ECO:0007669"/>
    <property type="project" value="UniProtKB-UniRule"/>
</dbReference>
<evidence type="ECO:0000256" key="7">
    <source>
        <dbReference type="ARBA" id="ARBA00022958"/>
    </source>
</evidence>
<name>A0A088RTD8_LEIPA</name>
<feature type="binding site" evidence="9">
    <location>
        <position position="313"/>
    </location>
    <ligand>
        <name>K(+)</name>
        <dbReference type="ChEBI" id="CHEBI:29103"/>
    </ligand>
</feature>
<dbReference type="VEuPathDB" id="TriTrypDB:LPAL13_270010600"/>
<dbReference type="InterPro" id="IPR002139">
    <property type="entry name" value="Ribo/fructo_kinase"/>
</dbReference>
<dbReference type="GO" id="GO:0046872">
    <property type="term" value="F:metal ion binding"/>
    <property type="evidence" value="ECO:0007669"/>
    <property type="project" value="UniProtKB-KW"/>
</dbReference>
<dbReference type="Proteomes" id="UP000063063">
    <property type="component" value="Chromosome 27"/>
</dbReference>
<protein>
    <recommendedName>
        <fullName evidence="9">Ribokinase</fullName>
        <shortName evidence="9">RK</shortName>
        <ecNumber evidence="9">2.7.1.15</ecNumber>
    </recommendedName>
</protein>
<dbReference type="GO" id="GO:0005634">
    <property type="term" value="C:nucleus"/>
    <property type="evidence" value="ECO:0007669"/>
    <property type="project" value="UniProtKB-SubCell"/>
</dbReference>
<feature type="binding site" evidence="9">
    <location>
        <position position="317"/>
    </location>
    <ligand>
        <name>K(+)</name>
        <dbReference type="ChEBI" id="CHEBI:29103"/>
    </ligand>
</feature>
<comment type="subcellular location">
    <subcellularLocation>
        <location evidence="9">Cytoplasm</location>
    </subcellularLocation>
    <subcellularLocation>
        <location evidence="9">Nucleus</location>
    </subcellularLocation>
</comment>
<feature type="binding site" evidence="9">
    <location>
        <position position="278"/>
    </location>
    <ligand>
        <name>substrate</name>
    </ligand>
</feature>
<feature type="binding site" evidence="9">
    <location>
        <begin position="277"/>
        <end position="278"/>
    </location>
    <ligand>
        <name>ATP</name>
        <dbReference type="ChEBI" id="CHEBI:30616"/>
    </ligand>
</feature>
<comment type="similarity">
    <text evidence="9">Belongs to the carbohydrate kinase PfkB family. Ribokinase subfamily.</text>
</comment>
<accession>A0A088RTD8</accession>
<feature type="binding site" evidence="9">
    <location>
        <position position="272"/>
    </location>
    <ligand>
        <name>K(+)</name>
        <dbReference type="ChEBI" id="CHEBI:29103"/>
    </ligand>
</feature>
<dbReference type="InterPro" id="IPR011877">
    <property type="entry name" value="Ribokinase"/>
</dbReference>
<reference evidence="11 12" key="1">
    <citation type="journal article" date="2015" name="Sci. Rep.">
        <title>The genome of Leishmania panamensis: insights into genomics of the L. (Viannia) subgenus.</title>
        <authorList>
            <person name="Llanes A."/>
            <person name="Restrepo C.M."/>
            <person name="Vecchio G.D."/>
            <person name="Anguizola F.J."/>
            <person name="Lleonart R."/>
        </authorList>
    </citation>
    <scope>NUCLEOTIDE SEQUENCE [LARGE SCALE GENOMIC DNA]</scope>
    <source>
        <strain evidence="11 12">MHOM/PA/94/PSC-1</strain>
    </source>
</reference>
<feature type="binding site" evidence="9">
    <location>
        <position position="274"/>
    </location>
    <ligand>
        <name>K(+)</name>
        <dbReference type="ChEBI" id="CHEBI:29103"/>
    </ligand>
</feature>
<dbReference type="GO" id="GO:0005737">
    <property type="term" value="C:cytoplasm"/>
    <property type="evidence" value="ECO:0007669"/>
    <property type="project" value="UniProtKB-SubCell"/>
</dbReference>
<evidence type="ECO:0000256" key="2">
    <source>
        <dbReference type="ARBA" id="ARBA00022723"/>
    </source>
</evidence>
<dbReference type="EC" id="2.7.1.15" evidence="9"/>
<evidence type="ECO:0000256" key="5">
    <source>
        <dbReference type="ARBA" id="ARBA00022840"/>
    </source>
</evidence>
<dbReference type="HAMAP" id="MF_01987">
    <property type="entry name" value="Ribokinase"/>
    <property type="match status" value="1"/>
</dbReference>
<feature type="domain" description="Carbohydrate kinase PfkB" evidence="10">
    <location>
        <begin position="17"/>
        <end position="320"/>
    </location>
</feature>
<feature type="binding site" evidence="9">
    <location>
        <position position="209"/>
    </location>
    <ligand>
        <name>ATP</name>
        <dbReference type="ChEBI" id="CHEBI:30616"/>
    </ligand>
</feature>
<dbReference type="PANTHER" id="PTHR10584:SF166">
    <property type="entry name" value="RIBOKINASE"/>
    <property type="match status" value="1"/>
</dbReference>
<dbReference type="PRINTS" id="PR00990">
    <property type="entry name" value="RIBOKINASE"/>
</dbReference>
<evidence type="ECO:0000256" key="3">
    <source>
        <dbReference type="ARBA" id="ARBA00022741"/>
    </source>
</evidence>
<comment type="cofactor">
    <cofactor evidence="9">
        <name>Mg(2+)</name>
        <dbReference type="ChEBI" id="CHEBI:18420"/>
    </cofactor>
    <text evidence="9">Requires a divalent cation, most likely magnesium in vivo, as an electrophilic catalyst to aid phosphoryl group transfer. It is the chelate of the metal and the nucleotide that is the actual substrate.</text>
</comment>
<comment type="function">
    <text evidence="9">Catalyzes the phosphorylation of ribose at O-5 in a reaction requiring ATP and magnesium. The resulting D-ribose-5-phosphate can then be used either for sythesis of nucleotides, histidine, and tryptophan, or as a component of the pentose phosphate pathway.</text>
</comment>